<evidence type="ECO:0000313" key="1">
    <source>
        <dbReference type="EMBL" id="PMP72528.1"/>
    </source>
</evidence>
<gene>
    <name evidence="1" type="ORF">C0186_00940</name>
</gene>
<organism evidence="1 2">
    <name type="scientific">Thermodesulfovibrio aggregans</name>
    <dbReference type="NCBI Taxonomy" id="86166"/>
    <lineage>
        <taxon>Bacteria</taxon>
        <taxon>Pseudomonadati</taxon>
        <taxon>Nitrospirota</taxon>
        <taxon>Thermodesulfovibrionia</taxon>
        <taxon>Thermodesulfovibrionales</taxon>
        <taxon>Thermodesulfovibrionaceae</taxon>
        <taxon>Thermodesulfovibrio</taxon>
    </lineage>
</organism>
<dbReference type="InterPro" id="IPR007922">
    <property type="entry name" value="DciA-like"/>
</dbReference>
<reference evidence="1 2" key="1">
    <citation type="submission" date="2018-01" db="EMBL/GenBank/DDBJ databases">
        <title>Metagenomic assembled genomes from two thermal pools in the Uzon Caldera, Kamchatka, Russia.</title>
        <authorList>
            <person name="Wilkins L."/>
            <person name="Ettinger C."/>
        </authorList>
    </citation>
    <scope>NUCLEOTIDE SEQUENCE [LARGE SCALE GENOMIC DNA]</scope>
    <source>
        <strain evidence="1">ZAV-04</strain>
    </source>
</reference>
<comment type="caution">
    <text evidence="1">The sequence shown here is derived from an EMBL/GenBank/DDBJ whole genome shotgun (WGS) entry which is preliminary data.</text>
</comment>
<dbReference type="AlphaFoldDB" id="A0A2J6WQ73"/>
<protein>
    <recommendedName>
        <fullName evidence="3">DUF721 domain-containing protein</fullName>
    </recommendedName>
</protein>
<dbReference type="Proteomes" id="UP000242288">
    <property type="component" value="Unassembled WGS sequence"/>
</dbReference>
<dbReference type="Pfam" id="PF05258">
    <property type="entry name" value="DciA"/>
    <property type="match status" value="1"/>
</dbReference>
<evidence type="ECO:0000313" key="2">
    <source>
        <dbReference type="Proteomes" id="UP000242288"/>
    </source>
</evidence>
<evidence type="ECO:0008006" key="3">
    <source>
        <dbReference type="Google" id="ProtNLM"/>
    </source>
</evidence>
<name>A0A2J6WQ73_9BACT</name>
<sequence length="152" mass="18005">MEKIGQVLPALLNNFGIEEAVSLKFLRKRWDDLFGCPVKEHTFPKDLKNGVLYVVVNSHVWLSQLILLKDEFVKKLHIYGIKDVEFCFGRIYRNQKEKSKEKEITGLSQEQQEWMEDITKNIKDEEIRTTAEALIKKYLFFINQIKSRQNKN</sequence>
<dbReference type="PANTHER" id="PTHR36456">
    <property type="entry name" value="UPF0232 PROTEIN SCO3875"/>
    <property type="match status" value="1"/>
</dbReference>
<dbReference type="EMBL" id="PNIO01000007">
    <property type="protein sequence ID" value="PMP72528.1"/>
    <property type="molecule type" value="Genomic_DNA"/>
</dbReference>
<accession>A0A2J6WQ73</accession>
<proteinExistence type="predicted"/>
<dbReference type="PANTHER" id="PTHR36456:SF1">
    <property type="entry name" value="UPF0232 PROTEIN SCO3875"/>
    <property type="match status" value="1"/>
</dbReference>